<dbReference type="EMBL" id="CP014691">
    <property type="protein sequence ID" value="AQS87363.1"/>
    <property type="molecule type" value="Genomic_DNA"/>
</dbReference>
<evidence type="ECO:0000313" key="12">
    <source>
        <dbReference type="Proteomes" id="UP000188604"/>
    </source>
</evidence>
<evidence type="ECO:0000313" key="11">
    <source>
        <dbReference type="EMBL" id="AQS87363.1"/>
    </source>
</evidence>
<organism evidence="11 12">
    <name type="scientific">Neoasaia chiangmaiensis</name>
    <dbReference type="NCBI Taxonomy" id="320497"/>
    <lineage>
        <taxon>Bacteria</taxon>
        <taxon>Pseudomonadati</taxon>
        <taxon>Pseudomonadota</taxon>
        <taxon>Alphaproteobacteria</taxon>
        <taxon>Acetobacterales</taxon>
        <taxon>Acetobacteraceae</taxon>
        <taxon>Neoasaia</taxon>
    </lineage>
</organism>
<evidence type="ECO:0000259" key="10">
    <source>
        <dbReference type="Pfam" id="PF00999"/>
    </source>
</evidence>
<keyword evidence="3" id="KW-0050">Antiport</keyword>
<dbReference type="Proteomes" id="UP000188604">
    <property type="component" value="Chromosome"/>
</dbReference>
<keyword evidence="2" id="KW-0813">Transport</keyword>
<evidence type="ECO:0000256" key="9">
    <source>
        <dbReference type="SAM" id="Phobius"/>
    </source>
</evidence>
<evidence type="ECO:0000256" key="1">
    <source>
        <dbReference type="ARBA" id="ARBA00004651"/>
    </source>
</evidence>
<dbReference type="OrthoDB" id="570124at2"/>
<sequence length="613" mass="66067">MSTDILIGILSTMGAGIAAQWVAWRFRLPAIVLLFALGLALGPGLNVLHPSASLGWLFRPFVSLMVAIIVFEGGLILDFRQLREAGEGVIRLTMLALPINWVLGLLAAHYVAHLEWGTAALFGAIITVTGPTVVLPLLRHNKLQPRVAAFLRWEAIINDPIGAILAAVVLQVMTVRAESGAGAFLTGALPDLLASSAEALAAGVLPAYLVNYLFRRDLMPEPLKTPLLLTLALLIFSVCNLSMEGAGLIGATVFGMALTNLHVPGLSELRRMKESLVVLVVSCLFILLTADLHRTVLERLSLPIFSLTLLVLFVVRPVAIFFSTLGTGLTWQERVFVGWIAPRGIVAAAVAGAAGFRLADAGYRSAALIMPAVFAVIAVTMILHGFSLRPLARRLKLTLSNEPALAIVGASHWTLDLASCLHQQGVPVLLVDNRSSALMPAARRSLPILRAELLSQYGEEALEERPADYLIATTADGIYNGMVCAHMAPHMGRQRVFQISPGVARLDFYHGLSRDARGKVLGEPSWNYTLIDTLFEKGWRFVSTTADEASAAAFGNMQNRLDILSIRRGISISIRSAEDEQHIVPAPGDLLVSMLPPPEAESQPEGMTQRDAV</sequence>
<reference evidence="11 12" key="1">
    <citation type="submission" date="2016-03" db="EMBL/GenBank/DDBJ databases">
        <title>Acetic acid bacteria sequencing.</title>
        <authorList>
            <person name="Brandt J."/>
            <person name="Jakob F."/>
            <person name="Vogel R.F."/>
        </authorList>
    </citation>
    <scope>NUCLEOTIDE SEQUENCE [LARGE SCALE GENOMIC DNA]</scope>
    <source>
        <strain evidence="11 12">NBRC 101099</strain>
    </source>
</reference>
<feature type="transmembrane region" description="Helical" evidence="9">
    <location>
        <begin position="226"/>
        <end position="255"/>
    </location>
</feature>
<dbReference type="STRING" id="320497.A0U93_04770"/>
<evidence type="ECO:0000256" key="5">
    <source>
        <dbReference type="ARBA" id="ARBA00022692"/>
    </source>
</evidence>
<feature type="transmembrane region" description="Helical" evidence="9">
    <location>
        <begin position="89"/>
        <end position="112"/>
    </location>
</feature>
<evidence type="ECO:0000256" key="8">
    <source>
        <dbReference type="ARBA" id="ARBA00023136"/>
    </source>
</evidence>
<keyword evidence="4" id="KW-1003">Cell membrane</keyword>
<keyword evidence="12" id="KW-1185">Reference proteome</keyword>
<keyword evidence="8 9" id="KW-0472">Membrane</keyword>
<feature type="transmembrane region" description="Helical" evidence="9">
    <location>
        <begin position="31"/>
        <end position="50"/>
    </location>
</feature>
<evidence type="ECO:0000256" key="3">
    <source>
        <dbReference type="ARBA" id="ARBA00022449"/>
    </source>
</evidence>
<keyword evidence="7" id="KW-0406">Ion transport</keyword>
<evidence type="ECO:0000256" key="2">
    <source>
        <dbReference type="ARBA" id="ARBA00022448"/>
    </source>
</evidence>
<feature type="transmembrane region" description="Helical" evidence="9">
    <location>
        <begin position="118"/>
        <end position="138"/>
    </location>
</feature>
<accession>A0A1U9KNN2</accession>
<feature type="transmembrane region" description="Helical" evidence="9">
    <location>
        <begin position="192"/>
        <end position="214"/>
    </location>
</feature>
<dbReference type="RefSeq" id="WP_077806341.1">
    <property type="nucleotide sequence ID" value="NZ_BJXS01000009.1"/>
</dbReference>
<dbReference type="GO" id="GO:0015297">
    <property type="term" value="F:antiporter activity"/>
    <property type="evidence" value="ECO:0007669"/>
    <property type="project" value="UniProtKB-KW"/>
</dbReference>
<proteinExistence type="predicted"/>
<feature type="transmembrane region" description="Helical" evidence="9">
    <location>
        <begin position="150"/>
        <end position="172"/>
    </location>
</feature>
<keyword evidence="5 9" id="KW-0812">Transmembrane</keyword>
<dbReference type="AlphaFoldDB" id="A0A1U9KNN2"/>
<dbReference type="PANTHER" id="PTHR32507">
    <property type="entry name" value="NA(+)/H(+) ANTIPORTER 1"/>
    <property type="match status" value="1"/>
</dbReference>
<gene>
    <name evidence="11" type="ORF">A0U93_04770</name>
</gene>
<comment type="subcellular location">
    <subcellularLocation>
        <location evidence="1">Cell membrane</location>
        <topology evidence="1">Multi-pass membrane protein</topology>
    </subcellularLocation>
</comment>
<feature type="domain" description="Cation/H+ exchanger transmembrane" evidence="10">
    <location>
        <begin position="22"/>
        <end position="393"/>
    </location>
</feature>
<evidence type="ECO:0000256" key="7">
    <source>
        <dbReference type="ARBA" id="ARBA00023065"/>
    </source>
</evidence>
<feature type="transmembrane region" description="Helical" evidence="9">
    <location>
        <begin position="366"/>
        <end position="386"/>
    </location>
</feature>
<feature type="transmembrane region" description="Helical" evidence="9">
    <location>
        <begin position="56"/>
        <end position="77"/>
    </location>
</feature>
<dbReference type="Gene3D" id="1.20.1530.20">
    <property type="match status" value="1"/>
</dbReference>
<feature type="transmembrane region" description="Helical" evidence="9">
    <location>
        <begin position="6"/>
        <end position="24"/>
    </location>
</feature>
<feature type="transmembrane region" description="Helical" evidence="9">
    <location>
        <begin position="275"/>
        <end position="292"/>
    </location>
</feature>
<dbReference type="GO" id="GO:1902600">
    <property type="term" value="P:proton transmembrane transport"/>
    <property type="evidence" value="ECO:0007669"/>
    <property type="project" value="InterPro"/>
</dbReference>
<keyword evidence="6 9" id="KW-1133">Transmembrane helix</keyword>
<dbReference type="InterPro" id="IPR006153">
    <property type="entry name" value="Cation/H_exchanger_TM"/>
</dbReference>
<name>A0A1U9KNN2_9PROT</name>
<dbReference type="Pfam" id="PF00999">
    <property type="entry name" value="Na_H_Exchanger"/>
    <property type="match status" value="1"/>
</dbReference>
<dbReference type="PANTHER" id="PTHR32507:SF0">
    <property type="entry name" value="NA(+)_H(+) ANTIPORTER 2-RELATED"/>
    <property type="match status" value="1"/>
</dbReference>
<evidence type="ECO:0000256" key="4">
    <source>
        <dbReference type="ARBA" id="ARBA00022475"/>
    </source>
</evidence>
<dbReference type="GO" id="GO:0005886">
    <property type="term" value="C:plasma membrane"/>
    <property type="evidence" value="ECO:0007669"/>
    <property type="project" value="UniProtKB-SubCell"/>
</dbReference>
<feature type="transmembrane region" description="Helical" evidence="9">
    <location>
        <begin position="304"/>
        <end position="324"/>
    </location>
</feature>
<dbReference type="KEGG" id="nch:A0U93_04770"/>
<dbReference type="InterPro" id="IPR038770">
    <property type="entry name" value="Na+/solute_symporter_sf"/>
</dbReference>
<evidence type="ECO:0000256" key="6">
    <source>
        <dbReference type="ARBA" id="ARBA00022989"/>
    </source>
</evidence>
<feature type="transmembrane region" description="Helical" evidence="9">
    <location>
        <begin position="336"/>
        <end position="359"/>
    </location>
</feature>
<protein>
    <submittedName>
        <fullName evidence="11">Sodium:proton antiporter</fullName>
    </submittedName>
</protein>